<evidence type="ECO:0000313" key="1">
    <source>
        <dbReference type="EMBL" id="GFM94733.1"/>
    </source>
</evidence>
<proteinExistence type="predicted"/>
<evidence type="ECO:0000313" key="2">
    <source>
        <dbReference type="Proteomes" id="UP000614982"/>
    </source>
</evidence>
<gene>
    <name evidence="1" type="ORF">PSCICP_47050</name>
</gene>
<name>A0ABQ1DUX8_PSECI</name>
<evidence type="ECO:0008006" key="3">
    <source>
        <dbReference type="Google" id="ProtNLM"/>
    </source>
</evidence>
<organism evidence="1 2">
    <name type="scientific">Pseudomonas cichorii</name>
    <dbReference type="NCBI Taxonomy" id="36746"/>
    <lineage>
        <taxon>Bacteria</taxon>
        <taxon>Pseudomonadati</taxon>
        <taxon>Pseudomonadota</taxon>
        <taxon>Gammaproteobacteria</taxon>
        <taxon>Pseudomonadales</taxon>
        <taxon>Pseudomonadaceae</taxon>
        <taxon>Pseudomonas</taxon>
    </lineage>
</organism>
<accession>A0ABQ1DUX8</accession>
<keyword evidence="2" id="KW-1185">Reference proteome</keyword>
<dbReference type="EMBL" id="BLWA01000020">
    <property type="protein sequence ID" value="GFM94733.1"/>
    <property type="molecule type" value="Genomic_DNA"/>
</dbReference>
<sequence length="234" mass="27243">MKSLSTQRDLALLMAQEHIQNTFPEVFIIESLNFDDEDEKKFEGKILYDMLRLCGKDPKYYYFRTKDELVHLALKFRESNYRFLHVSCHGAETSIETTLDQVTYIEFAEIFEGLLRNRRLFMSACSAGNELFSEILFGRNRGMYSIAAPIDKIEFRKAIGMWSAFYSSLFSTNSSYVKNDAIINCLSKLTELFNERFILSWHDSVNKKITNKTFNTKAPTKFKRAKTKSPPPLI</sequence>
<comment type="caution">
    <text evidence="1">The sequence shown here is derived from an EMBL/GenBank/DDBJ whole genome shotgun (WGS) entry which is preliminary data.</text>
</comment>
<reference evidence="1 2" key="1">
    <citation type="submission" date="2020-05" db="EMBL/GenBank/DDBJ databases">
        <title>Genetic diversity of Pseudomonas cichorii.</title>
        <authorList>
            <person name="Tani S."/>
            <person name="Yagi H."/>
            <person name="Hashimoto S."/>
            <person name="Iiyama K."/>
            <person name="Furuya N."/>
        </authorList>
    </citation>
    <scope>NUCLEOTIDE SEQUENCE [LARGE SCALE GENOMIC DNA]</scope>
    <source>
        <strain evidence="1 2">LMG 2162</strain>
    </source>
</reference>
<dbReference type="Proteomes" id="UP000614982">
    <property type="component" value="Unassembled WGS sequence"/>
</dbReference>
<protein>
    <recommendedName>
        <fullName evidence="3">CHAT domain-containing protein</fullName>
    </recommendedName>
</protein>